<protein>
    <submittedName>
        <fullName evidence="1">Uncharacterized protein</fullName>
    </submittedName>
</protein>
<name>A0A137NSD7_CONC2</name>
<dbReference type="EMBL" id="KQ964832">
    <property type="protein sequence ID" value="KXN65679.1"/>
    <property type="molecule type" value="Genomic_DNA"/>
</dbReference>
<sequence length="109" mass="12399">MVDMYNKLVNKIEDLNPSDINEAVYHLDWMFNCTLSSNQSHTLTQTFMILLGYQYLGLYKLCSPSTKQIIQGKLAQIIQALSSYYIPSNALNVIILKNGYRSIVSDDIS</sequence>
<reference evidence="1 2" key="1">
    <citation type="journal article" date="2015" name="Genome Biol. Evol.">
        <title>Phylogenomic analyses indicate that early fungi evolved digesting cell walls of algal ancestors of land plants.</title>
        <authorList>
            <person name="Chang Y."/>
            <person name="Wang S."/>
            <person name="Sekimoto S."/>
            <person name="Aerts A.L."/>
            <person name="Choi C."/>
            <person name="Clum A."/>
            <person name="LaButti K.M."/>
            <person name="Lindquist E.A."/>
            <person name="Yee Ngan C."/>
            <person name="Ohm R.A."/>
            <person name="Salamov A.A."/>
            <person name="Grigoriev I.V."/>
            <person name="Spatafora J.W."/>
            <person name="Berbee M.L."/>
        </authorList>
    </citation>
    <scope>NUCLEOTIDE SEQUENCE [LARGE SCALE GENOMIC DNA]</scope>
    <source>
        <strain evidence="1 2">NRRL 28638</strain>
    </source>
</reference>
<accession>A0A137NSD7</accession>
<dbReference type="Proteomes" id="UP000070444">
    <property type="component" value="Unassembled WGS sequence"/>
</dbReference>
<gene>
    <name evidence="1" type="ORF">CONCODRAFT_12656</name>
</gene>
<keyword evidence="2" id="KW-1185">Reference proteome</keyword>
<organism evidence="1 2">
    <name type="scientific">Conidiobolus coronatus (strain ATCC 28846 / CBS 209.66 / NRRL 28638)</name>
    <name type="common">Delacroixia coronata</name>
    <dbReference type="NCBI Taxonomy" id="796925"/>
    <lineage>
        <taxon>Eukaryota</taxon>
        <taxon>Fungi</taxon>
        <taxon>Fungi incertae sedis</taxon>
        <taxon>Zoopagomycota</taxon>
        <taxon>Entomophthoromycotina</taxon>
        <taxon>Entomophthoromycetes</taxon>
        <taxon>Entomophthorales</taxon>
        <taxon>Ancylistaceae</taxon>
        <taxon>Conidiobolus</taxon>
    </lineage>
</organism>
<evidence type="ECO:0000313" key="1">
    <source>
        <dbReference type="EMBL" id="KXN65679.1"/>
    </source>
</evidence>
<proteinExistence type="predicted"/>
<dbReference type="AlphaFoldDB" id="A0A137NSD7"/>
<evidence type="ECO:0000313" key="2">
    <source>
        <dbReference type="Proteomes" id="UP000070444"/>
    </source>
</evidence>